<reference evidence="1 2" key="1">
    <citation type="submission" date="2021-01" db="EMBL/GenBank/DDBJ databases">
        <title>Whole genome shotgun sequence of Planotetraspora mira NBRC 15435.</title>
        <authorList>
            <person name="Komaki H."/>
            <person name="Tamura T."/>
        </authorList>
    </citation>
    <scope>NUCLEOTIDE SEQUENCE [LARGE SCALE GENOMIC DNA]</scope>
    <source>
        <strain evidence="1 2">NBRC 15435</strain>
    </source>
</reference>
<name>A0A8J3U1B3_9ACTN</name>
<dbReference type="AlphaFoldDB" id="A0A8J3U1B3"/>
<protein>
    <submittedName>
        <fullName evidence="1">Uncharacterized protein</fullName>
    </submittedName>
</protein>
<gene>
    <name evidence="1" type="ORF">Pmi06nite_44320</name>
</gene>
<accession>A0A8J3U1B3</accession>
<sequence>MEPNKTSRTIGKANVKTTPSFSLKNIFVSAVARARLTLTMDGIGAEGAVTGGASVVSAVSGMGASLGGGG</sequence>
<comment type="caution">
    <text evidence="1">The sequence shown here is derived from an EMBL/GenBank/DDBJ whole genome shotgun (WGS) entry which is preliminary data.</text>
</comment>
<evidence type="ECO:0000313" key="1">
    <source>
        <dbReference type="EMBL" id="GII30990.1"/>
    </source>
</evidence>
<dbReference type="Proteomes" id="UP000650628">
    <property type="component" value="Unassembled WGS sequence"/>
</dbReference>
<keyword evidence="2" id="KW-1185">Reference proteome</keyword>
<evidence type="ECO:0000313" key="2">
    <source>
        <dbReference type="Proteomes" id="UP000650628"/>
    </source>
</evidence>
<organism evidence="1 2">
    <name type="scientific">Planotetraspora mira</name>
    <dbReference type="NCBI Taxonomy" id="58121"/>
    <lineage>
        <taxon>Bacteria</taxon>
        <taxon>Bacillati</taxon>
        <taxon>Actinomycetota</taxon>
        <taxon>Actinomycetes</taxon>
        <taxon>Streptosporangiales</taxon>
        <taxon>Streptosporangiaceae</taxon>
        <taxon>Planotetraspora</taxon>
    </lineage>
</organism>
<dbReference type="EMBL" id="BOOO01000022">
    <property type="protein sequence ID" value="GII30990.1"/>
    <property type="molecule type" value="Genomic_DNA"/>
</dbReference>
<proteinExistence type="predicted"/>